<evidence type="ECO:0000256" key="12">
    <source>
        <dbReference type="NCBIfam" id="TIGR00418"/>
    </source>
</evidence>
<dbReference type="EC" id="6.1.1.3" evidence="2 12"/>
<dbReference type="InterPro" id="IPR006195">
    <property type="entry name" value="aa-tRNA-synth_II"/>
</dbReference>
<dbReference type="PANTHER" id="PTHR11451:SF56">
    <property type="entry name" value="THREONINE--TRNA LIGASE 1"/>
    <property type="match status" value="1"/>
</dbReference>
<dbReference type="NCBIfam" id="TIGR00418">
    <property type="entry name" value="thrS"/>
    <property type="match status" value="1"/>
</dbReference>
<protein>
    <recommendedName>
        <fullName evidence="2 12">Threonine--tRNA ligase</fullName>
        <ecNumber evidence="2 12">6.1.1.3</ecNumber>
    </recommendedName>
</protein>
<evidence type="ECO:0000256" key="8">
    <source>
        <dbReference type="ARBA" id="ARBA00022840"/>
    </source>
</evidence>
<comment type="caution">
    <text evidence="15">The sequence shown here is derived from an EMBL/GenBank/DDBJ whole genome shotgun (WGS) entry which is preliminary data.</text>
</comment>
<dbReference type="InterPro" id="IPR045864">
    <property type="entry name" value="aa-tRNA-synth_II/BPL/LPL"/>
</dbReference>
<dbReference type="GO" id="GO:0046872">
    <property type="term" value="F:metal ion binding"/>
    <property type="evidence" value="ECO:0007669"/>
    <property type="project" value="UniProtKB-KW"/>
</dbReference>
<dbReference type="CDD" id="cd00771">
    <property type="entry name" value="ThrRS_core"/>
    <property type="match status" value="1"/>
</dbReference>
<keyword evidence="6" id="KW-0547">Nucleotide-binding</keyword>
<dbReference type="Pfam" id="PF00587">
    <property type="entry name" value="tRNA-synt_2b"/>
    <property type="match status" value="1"/>
</dbReference>
<evidence type="ECO:0000256" key="11">
    <source>
        <dbReference type="ARBA" id="ARBA00049515"/>
    </source>
</evidence>
<dbReference type="SUPFAM" id="SSF55681">
    <property type="entry name" value="Class II aaRS and biotin synthetases"/>
    <property type="match status" value="1"/>
</dbReference>
<name>A0A369V4F3_9ACTN</name>
<feature type="region of interest" description="Disordered" evidence="13">
    <location>
        <begin position="1"/>
        <end position="23"/>
    </location>
</feature>
<feature type="compositionally biased region" description="Basic residues" evidence="13">
    <location>
        <begin position="10"/>
        <end position="23"/>
    </location>
</feature>
<dbReference type="GO" id="GO:0005524">
    <property type="term" value="F:ATP binding"/>
    <property type="evidence" value="ECO:0007669"/>
    <property type="project" value="UniProtKB-KW"/>
</dbReference>
<dbReference type="FunFam" id="3.30.930.10:FF:000002">
    <property type="entry name" value="Threonine--tRNA ligase"/>
    <property type="match status" value="1"/>
</dbReference>
<keyword evidence="7" id="KW-0862">Zinc</keyword>
<evidence type="ECO:0000256" key="13">
    <source>
        <dbReference type="SAM" id="MobiDB-lite"/>
    </source>
</evidence>
<dbReference type="OrthoDB" id="9802304at2"/>
<accession>A0A369V4F3</accession>
<dbReference type="PANTHER" id="PTHR11451">
    <property type="entry name" value="THREONINE-TRNA LIGASE"/>
    <property type="match status" value="1"/>
</dbReference>
<keyword evidence="3" id="KW-0963">Cytoplasm</keyword>
<dbReference type="SUPFAM" id="SSF52954">
    <property type="entry name" value="Class II aaRS ABD-related"/>
    <property type="match status" value="1"/>
</dbReference>
<evidence type="ECO:0000256" key="7">
    <source>
        <dbReference type="ARBA" id="ARBA00022833"/>
    </source>
</evidence>
<keyword evidence="9" id="KW-0648">Protein biosynthesis</keyword>
<evidence type="ECO:0000256" key="3">
    <source>
        <dbReference type="ARBA" id="ARBA00022490"/>
    </source>
</evidence>
<evidence type="ECO:0000256" key="6">
    <source>
        <dbReference type="ARBA" id="ARBA00022741"/>
    </source>
</evidence>
<dbReference type="GO" id="GO:0005737">
    <property type="term" value="C:cytoplasm"/>
    <property type="evidence" value="ECO:0007669"/>
    <property type="project" value="UniProtKB-UniRule"/>
</dbReference>
<dbReference type="AlphaFoldDB" id="A0A369V4F3"/>
<evidence type="ECO:0000259" key="14">
    <source>
        <dbReference type="PROSITE" id="PS50862"/>
    </source>
</evidence>
<dbReference type="InterPro" id="IPR033728">
    <property type="entry name" value="ThrRS_core"/>
</dbReference>
<dbReference type="PROSITE" id="PS50862">
    <property type="entry name" value="AA_TRNA_LIGASE_II"/>
    <property type="match status" value="1"/>
</dbReference>
<evidence type="ECO:0000256" key="9">
    <source>
        <dbReference type="ARBA" id="ARBA00022917"/>
    </source>
</evidence>
<comment type="similarity">
    <text evidence="1">Belongs to the class-II aminoacyl-tRNA synthetase family.</text>
</comment>
<sequence length="422" mass="46625">MTSRHDQRQHNPRQPRHRAHDHRRLGRELGLFDTDPLIGAGLPYWLPDGATVRHSLEEYIRAAEREAGYQHVYSPVLGKRELYEISGHWAHYGDDMFPPMDLGGEQVVLRPSLCPHHAVIYRSRSHSYRELPLRMAELGGMYRAELSGVLGGLTRVRAIQLNDAHIFCTLDQVAEEARAALAMIGRAYEALGIAVHRYRLSLPGPGGKYVSAPEKWRRSTALLTEVLDRSGVPYEAAEGEAAFYGPKIDVQVVDGAGRESTLSTVQVDFHQPERFDLHYIGADGARHRPVMVHRSVIGSVERAVAHLVEQHGGAFPAWLAPTQLVVLPVSDTELPNAEALARRGARLGLRTRVAGPGRGSLGARIREDRRVPYQAVIGAREAAAGLVALRLRDGRRPAPQSADDAVTRIRALVEAHSTALWA</sequence>
<keyword evidence="5" id="KW-0479">Metal-binding</keyword>
<dbReference type="Gene3D" id="3.40.50.800">
    <property type="entry name" value="Anticodon-binding domain"/>
    <property type="match status" value="1"/>
</dbReference>
<feature type="domain" description="Aminoacyl-transfer RNA synthetases class-II family profile" evidence="14">
    <location>
        <begin position="47"/>
        <end position="316"/>
    </location>
</feature>
<evidence type="ECO:0000256" key="2">
    <source>
        <dbReference type="ARBA" id="ARBA00013163"/>
    </source>
</evidence>
<evidence type="ECO:0000256" key="4">
    <source>
        <dbReference type="ARBA" id="ARBA00022598"/>
    </source>
</evidence>
<dbReference type="EMBL" id="QQBH01000014">
    <property type="protein sequence ID" value="RDD87095.1"/>
    <property type="molecule type" value="Genomic_DNA"/>
</dbReference>
<dbReference type="Pfam" id="PF03129">
    <property type="entry name" value="HGTP_anticodon"/>
    <property type="match status" value="1"/>
</dbReference>
<reference evidence="15 16" key="1">
    <citation type="submission" date="2018-07" db="EMBL/GenBank/DDBJ databases">
        <title>Genome guided investigation of antibiotics producing actinomycetales strain isolated from a Macau mangrove ecosystem.</title>
        <authorList>
            <person name="Hu D."/>
        </authorList>
    </citation>
    <scope>NUCLEOTIDE SEQUENCE [LARGE SCALE GENOMIC DNA]</scope>
    <source>
        <strain evidence="15 16">2297</strain>
    </source>
</reference>
<evidence type="ECO:0000256" key="1">
    <source>
        <dbReference type="ARBA" id="ARBA00008226"/>
    </source>
</evidence>
<dbReference type="InterPro" id="IPR036621">
    <property type="entry name" value="Anticodon-bd_dom_sf"/>
</dbReference>
<dbReference type="InterPro" id="IPR002314">
    <property type="entry name" value="aa-tRNA-synt_IIb"/>
</dbReference>
<evidence type="ECO:0000313" key="16">
    <source>
        <dbReference type="Proteomes" id="UP000253742"/>
    </source>
</evidence>
<evidence type="ECO:0000313" key="15">
    <source>
        <dbReference type="EMBL" id="RDD87095.1"/>
    </source>
</evidence>
<dbReference type="PRINTS" id="PR01047">
    <property type="entry name" value="TRNASYNTHTHR"/>
</dbReference>
<organism evidence="15 16">
    <name type="scientific">Streptomyces parvulus</name>
    <dbReference type="NCBI Taxonomy" id="146923"/>
    <lineage>
        <taxon>Bacteria</taxon>
        <taxon>Bacillati</taxon>
        <taxon>Actinomycetota</taxon>
        <taxon>Actinomycetes</taxon>
        <taxon>Kitasatosporales</taxon>
        <taxon>Streptomycetaceae</taxon>
        <taxon>Streptomyces</taxon>
    </lineage>
</organism>
<evidence type="ECO:0000256" key="5">
    <source>
        <dbReference type="ARBA" id="ARBA00022723"/>
    </source>
</evidence>
<evidence type="ECO:0000256" key="10">
    <source>
        <dbReference type="ARBA" id="ARBA00023146"/>
    </source>
</evidence>
<dbReference type="Gene3D" id="3.30.930.10">
    <property type="entry name" value="Bira Bifunctional Protein, Domain 2"/>
    <property type="match status" value="1"/>
</dbReference>
<dbReference type="RefSeq" id="WP_114530500.1">
    <property type="nucleotide sequence ID" value="NZ_QQBH01000014.1"/>
</dbReference>
<keyword evidence="4 15" id="KW-0436">Ligase</keyword>
<dbReference type="InterPro" id="IPR004154">
    <property type="entry name" value="Anticodon-bd"/>
</dbReference>
<comment type="catalytic activity">
    <reaction evidence="11">
        <text>tRNA(Thr) + L-threonine + ATP = L-threonyl-tRNA(Thr) + AMP + diphosphate + H(+)</text>
        <dbReference type="Rhea" id="RHEA:24624"/>
        <dbReference type="Rhea" id="RHEA-COMP:9670"/>
        <dbReference type="Rhea" id="RHEA-COMP:9704"/>
        <dbReference type="ChEBI" id="CHEBI:15378"/>
        <dbReference type="ChEBI" id="CHEBI:30616"/>
        <dbReference type="ChEBI" id="CHEBI:33019"/>
        <dbReference type="ChEBI" id="CHEBI:57926"/>
        <dbReference type="ChEBI" id="CHEBI:78442"/>
        <dbReference type="ChEBI" id="CHEBI:78534"/>
        <dbReference type="ChEBI" id="CHEBI:456215"/>
        <dbReference type="EC" id="6.1.1.3"/>
    </reaction>
</comment>
<dbReference type="GO" id="GO:0006435">
    <property type="term" value="P:threonyl-tRNA aminoacylation"/>
    <property type="evidence" value="ECO:0007669"/>
    <property type="project" value="UniProtKB-UniRule"/>
</dbReference>
<keyword evidence="10" id="KW-0030">Aminoacyl-tRNA synthetase</keyword>
<keyword evidence="8" id="KW-0067">ATP-binding</keyword>
<proteinExistence type="inferred from homology"/>
<dbReference type="GO" id="GO:0004829">
    <property type="term" value="F:threonine-tRNA ligase activity"/>
    <property type="evidence" value="ECO:0007669"/>
    <property type="project" value="UniProtKB-UniRule"/>
</dbReference>
<dbReference type="InterPro" id="IPR002320">
    <property type="entry name" value="Thr-tRNA-ligase_IIa"/>
</dbReference>
<gene>
    <name evidence="15" type="primary">thrS</name>
    <name evidence="15" type="ORF">DVZ84_21805</name>
</gene>
<dbReference type="Proteomes" id="UP000253742">
    <property type="component" value="Unassembled WGS sequence"/>
</dbReference>